<dbReference type="Pfam" id="PF02463">
    <property type="entry name" value="SMC_N"/>
    <property type="match status" value="1"/>
</dbReference>
<dbReference type="GO" id="GO:0005524">
    <property type="term" value="F:ATP binding"/>
    <property type="evidence" value="ECO:0007669"/>
    <property type="project" value="UniProtKB-KW"/>
</dbReference>
<dbReference type="GeneID" id="78152060"/>
<keyword evidence="7 9" id="KW-0234">DNA repair</keyword>
<comment type="function">
    <text evidence="1 9">May be involved in recombinational repair of damaged DNA.</text>
</comment>
<feature type="coiled-coil region" evidence="10">
    <location>
        <begin position="250"/>
        <end position="329"/>
    </location>
</feature>
<evidence type="ECO:0000256" key="10">
    <source>
        <dbReference type="SAM" id="Coils"/>
    </source>
</evidence>
<keyword evidence="5 9" id="KW-0227">DNA damage</keyword>
<evidence type="ECO:0000313" key="12">
    <source>
        <dbReference type="EMBL" id="CUU40826.1"/>
    </source>
</evidence>
<dbReference type="GO" id="GO:0043590">
    <property type="term" value="C:bacterial nucleoid"/>
    <property type="evidence" value="ECO:0007669"/>
    <property type="project" value="TreeGrafter"/>
</dbReference>
<evidence type="ECO:0000256" key="1">
    <source>
        <dbReference type="ARBA" id="ARBA00003618"/>
    </source>
</evidence>
<dbReference type="GO" id="GO:0009432">
    <property type="term" value="P:SOS response"/>
    <property type="evidence" value="ECO:0007669"/>
    <property type="project" value="TreeGrafter"/>
</dbReference>
<dbReference type="GO" id="GO:0006281">
    <property type="term" value="P:DNA repair"/>
    <property type="evidence" value="ECO:0007669"/>
    <property type="project" value="UniProtKB-KW"/>
</dbReference>
<keyword evidence="6" id="KW-0067">ATP-binding</keyword>
<evidence type="ECO:0000259" key="11">
    <source>
        <dbReference type="Pfam" id="PF02463"/>
    </source>
</evidence>
<feature type="coiled-coil region" evidence="10">
    <location>
        <begin position="148"/>
        <end position="178"/>
    </location>
</feature>
<name>A0A099UCV0_9HELI</name>
<keyword evidence="10" id="KW-0175">Coiled coil</keyword>
<keyword evidence="4" id="KW-0547">Nucleotide-binding</keyword>
<reference evidence="15" key="3">
    <citation type="submission" date="2015-11" db="EMBL/GenBank/DDBJ databases">
        <authorList>
            <person name="Anvar S.Y."/>
        </authorList>
    </citation>
    <scope>NUCLEOTIDE SEQUENCE [LARGE SCALE GENOMIC DNA]</scope>
</reference>
<dbReference type="STRING" id="76936.BN2458_PEG1943"/>
<evidence type="ECO:0000256" key="5">
    <source>
        <dbReference type="ARBA" id="ARBA00022763"/>
    </source>
</evidence>
<protein>
    <recommendedName>
        <fullName evidence="3 9">DNA repair protein RecN</fullName>
    </recommendedName>
    <alternativeName>
        <fullName evidence="8 9">Recombination protein N</fullName>
    </alternativeName>
</protein>
<evidence type="ECO:0000256" key="9">
    <source>
        <dbReference type="PIRNR" id="PIRNR003128"/>
    </source>
</evidence>
<evidence type="ECO:0000313" key="14">
    <source>
        <dbReference type="Proteomes" id="UP000029925"/>
    </source>
</evidence>
<dbReference type="InterPro" id="IPR004604">
    <property type="entry name" value="DNA_recomb/repair_RecN"/>
</dbReference>
<dbReference type="OrthoDB" id="9806954at2"/>
<organism evidence="12 15">
    <name type="scientific">Helicobacter typhlonius</name>
    <dbReference type="NCBI Taxonomy" id="76936"/>
    <lineage>
        <taxon>Bacteria</taxon>
        <taxon>Pseudomonadati</taxon>
        <taxon>Campylobacterota</taxon>
        <taxon>Epsilonproteobacteria</taxon>
        <taxon>Campylobacterales</taxon>
        <taxon>Helicobacteraceae</taxon>
        <taxon>Helicobacter</taxon>
    </lineage>
</organism>
<evidence type="ECO:0000256" key="3">
    <source>
        <dbReference type="ARBA" id="ARBA00021315"/>
    </source>
</evidence>
<sequence>MIKRILIHNSPAFKDVELYMQGGFNVFSGASGSGKSVFMESLLAIFGIKESNADLIEANIALDSIDFDWETNGIPNDDDEIVLSILKKDKTRYFLNHISSSKKRLNEIVSGFAKHISTKGADELKNSNILRILDVFVGSKDSKHSVLLTQYEADFKHLNEAQNKLKDLESKEAHIASLKEFATFEISKIESLKPKEGEYEELLSLKKMLSKQEKIKEQLYQVRRALELTQSFEGFLNLVDKSCPSLVEGLNEFESIVQMHEEQLESLDELNAEEVLDRIAALAEFIRRFGSITQTLEYLAEQKQKLQEYENLSFDKQALQKQIETLAKSCEVNALTLHTNRQKHLAELNTRINELCAKLRLKESVLYLTQVPLSQNGISECAIMLGKSDANVLSSGEYNRLRLAMMCIQMEIEPRSGILVLDEIDANLSGEESEGVAQILKTLSRTYQIFAISHQTHMPSLADTHYLVEKKEGNSVITKLDFEGRVREVARIISGSNITDEALEFARAHLNKGAKS</sequence>
<gene>
    <name evidence="12" type="ORF">BN2458_PEG1943</name>
    <name evidence="13" type="ORF">LS75_003490</name>
</gene>
<dbReference type="InterPro" id="IPR027417">
    <property type="entry name" value="P-loop_NTPase"/>
</dbReference>
<evidence type="ECO:0000256" key="4">
    <source>
        <dbReference type="ARBA" id="ARBA00022741"/>
    </source>
</evidence>
<reference evidence="12" key="2">
    <citation type="submission" date="2015-11" db="EMBL/GenBank/DDBJ databases">
        <authorList>
            <person name="Zhang Y."/>
            <person name="Guo Z."/>
        </authorList>
    </citation>
    <scope>NUCLEOTIDE SEQUENCE</scope>
    <source>
        <strain evidence="12">1</strain>
    </source>
</reference>
<dbReference type="PIRSF" id="PIRSF003128">
    <property type="entry name" value="RecN"/>
    <property type="match status" value="1"/>
</dbReference>
<dbReference type="EMBL" id="LN907858">
    <property type="protein sequence ID" value="CUU40826.1"/>
    <property type="molecule type" value="Genomic_DNA"/>
</dbReference>
<dbReference type="RefSeq" id="WP_034326912.1">
    <property type="nucleotide sequence ID" value="NZ_CAJTQN010000001.1"/>
</dbReference>
<evidence type="ECO:0000313" key="15">
    <source>
        <dbReference type="Proteomes" id="UP000064525"/>
    </source>
</evidence>
<dbReference type="PANTHER" id="PTHR11059">
    <property type="entry name" value="DNA REPAIR PROTEIN RECN"/>
    <property type="match status" value="1"/>
</dbReference>
<dbReference type="Gene3D" id="3.40.50.300">
    <property type="entry name" value="P-loop containing nucleotide triphosphate hydrolases"/>
    <property type="match status" value="2"/>
</dbReference>
<dbReference type="KEGG" id="hty:BN2458_PEG1943"/>
<dbReference type="SUPFAM" id="SSF52540">
    <property type="entry name" value="P-loop containing nucleoside triphosphate hydrolases"/>
    <property type="match status" value="1"/>
</dbReference>
<feature type="domain" description="RecF/RecN/SMC N-terminal" evidence="11">
    <location>
        <begin position="1"/>
        <end position="472"/>
    </location>
</feature>
<dbReference type="Proteomes" id="UP000029925">
    <property type="component" value="Unassembled WGS sequence"/>
</dbReference>
<evidence type="ECO:0000256" key="2">
    <source>
        <dbReference type="ARBA" id="ARBA00009441"/>
    </source>
</evidence>
<evidence type="ECO:0000313" key="13">
    <source>
        <dbReference type="EMBL" id="TLD78830.1"/>
    </source>
</evidence>
<dbReference type="PATRIC" id="fig|76936.10.peg.1893"/>
<reference evidence="13 14" key="1">
    <citation type="journal article" date="2014" name="Genome Announc.">
        <title>Draft genome sequences of eight enterohepatic helicobacter species isolated from both laboratory and wild rodents.</title>
        <authorList>
            <person name="Sheh A."/>
            <person name="Shen Z."/>
            <person name="Fox J.G."/>
        </authorList>
    </citation>
    <scope>NUCLEOTIDE SEQUENCE [LARGE SCALE GENOMIC DNA]</scope>
    <source>
        <strain evidence="13 14">MIT 98-6810</strain>
    </source>
</reference>
<keyword evidence="14" id="KW-1185">Reference proteome</keyword>
<evidence type="ECO:0000256" key="8">
    <source>
        <dbReference type="ARBA" id="ARBA00033408"/>
    </source>
</evidence>
<dbReference type="InterPro" id="IPR003395">
    <property type="entry name" value="RecF/RecN/SMC_N"/>
</dbReference>
<proteinExistence type="inferred from homology"/>
<accession>A0A099UCV0</accession>
<dbReference type="PANTHER" id="PTHR11059:SF0">
    <property type="entry name" value="DNA REPAIR PROTEIN RECN"/>
    <property type="match status" value="1"/>
</dbReference>
<dbReference type="Proteomes" id="UP000064525">
    <property type="component" value="Chromosome I"/>
</dbReference>
<dbReference type="EMBL" id="JRPF02000003">
    <property type="protein sequence ID" value="TLD78830.1"/>
    <property type="molecule type" value="Genomic_DNA"/>
</dbReference>
<dbReference type="GO" id="GO:0006310">
    <property type="term" value="P:DNA recombination"/>
    <property type="evidence" value="ECO:0007669"/>
    <property type="project" value="InterPro"/>
</dbReference>
<comment type="similarity">
    <text evidence="2 9">Belongs to the RecN family.</text>
</comment>
<evidence type="ECO:0000256" key="7">
    <source>
        <dbReference type="ARBA" id="ARBA00023204"/>
    </source>
</evidence>
<evidence type="ECO:0000256" key="6">
    <source>
        <dbReference type="ARBA" id="ARBA00022840"/>
    </source>
</evidence>
<dbReference type="AlphaFoldDB" id="A0A099UCV0"/>